<dbReference type="EMBL" id="KV417289">
    <property type="protein sequence ID" value="KZO95462.1"/>
    <property type="molecule type" value="Genomic_DNA"/>
</dbReference>
<proteinExistence type="predicted"/>
<evidence type="ECO:0000256" key="1">
    <source>
        <dbReference type="ARBA" id="ARBA00022801"/>
    </source>
</evidence>
<name>A0A167L9C4_CALVF</name>
<dbReference type="AlphaFoldDB" id="A0A167L9C4"/>
<dbReference type="InterPro" id="IPR050849">
    <property type="entry name" value="HAD-like_hydrolase_phosphatase"/>
</dbReference>
<dbReference type="Gene3D" id="3.90.1470.20">
    <property type="match status" value="1"/>
</dbReference>
<dbReference type="Proteomes" id="UP000076738">
    <property type="component" value="Unassembled WGS sequence"/>
</dbReference>
<sequence>MTSTPTPIDPASRPHSTLPYPPIYKDAQFVALSDWDGTITSMDSNDFLTDNLGFGLEKRRALNIEVLAGRMTFRDAFREMLQSVAANGHSFQECVEVLKKNIKLDPGFKDFYRWCKEHDVPVVIVSSGMEPTLRGVLSTLLGDDEASEIDVICNSVVVEDGGKKWEIQYRHPDSGYGHDKSWAILPYRELAHRPTLFFFGDGVSDMSAAKHADLLFVKIKPNGENDLANYCRENKIKHVEFTSFHDAQAIVADVVEGKRTVGEVLEAGQ</sequence>
<dbReference type="NCBIfam" id="TIGR01488">
    <property type="entry name" value="HAD-SF-IB"/>
    <property type="match status" value="1"/>
</dbReference>
<keyword evidence="1" id="KW-0378">Hydrolase</keyword>
<dbReference type="SUPFAM" id="SSF56784">
    <property type="entry name" value="HAD-like"/>
    <property type="match status" value="1"/>
</dbReference>
<accession>A0A167L9C4</accession>
<gene>
    <name evidence="2" type="ORF">CALVIDRAFT_550107</name>
</gene>
<evidence type="ECO:0000313" key="3">
    <source>
        <dbReference type="Proteomes" id="UP000076738"/>
    </source>
</evidence>
<dbReference type="NCBIfam" id="TIGR01489">
    <property type="entry name" value="DKMTPPase-SF"/>
    <property type="match status" value="1"/>
</dbReference>
<dbReference type="Gene3D" id="3.40.50.1000">
    <property type="entry name" value="HAD superfamily/HAD-like"/>
    <property type="match status" value="1"/>
</dbReference>
<protein>
    <recommendedName>
        <fullName evidence="4">HAD-like protein</fullName>
    </recommendedName>
</protein>
<reference evidence="2 3" key="1">
    <citation type="journal article" date="2016" name="Mol. Biol. Evol.">
        <title>Comparative Genomics of Early-Diverging Mushroom-Forming Fungi Provides Insights into the Origins of Lignocellulose Decay Capabilities.</title>
        <authorList>
            <person name="Nagy L.G."/>
            <person name="Riley R."/>
            <person name="Tritt A."/>
            <person name="Adam C."/>
            <person name="Daum C."/>
            <person name="Floudas D."/>
            <person name="Sun H."/>
            <person name="Yadav J.S."/>
            <person name="Pangilinan J."/>
            <person name="Larsson K.H."/>
            <person name="Matsuura K."/>
            <person name="Barry K."/>
            <person name="Labutti K."/>
            <person name="Kuo R."/>
            <person name="Ohm R.A."/>
            <person name="Bhattacharya S.S."/>
            <person name="Shirouzu T."/>
            <person name="Yoshinaga Y."/>
            <person name="Martin F.M."/>
            <person name="Grigoriev I.V."/>
            <person name="Hibbett D.S."/>
        </authorList>
    </citation>
    <scope>NUCLEOTIDE SEQUENCE [LARGE SCALE GENOMIC DNA]</scope>
    <source>
        <strain evidence="2 3">TUFC12733</strain>
    </source>
</reference>
<dbReference type="GO" id="GO:0016791">
    <property type="term" value="F:phosphatase activity"/>
    <property type="evidence" value="ECO:0007669"/>
    <property type="project" value="InterPro"/>
</dbReference>
<dbReference type="STRING" id="1330018.A0A167L9C4"/>
<dbReference type="Pfam" id="PF12710">
    <property type="entry name" value="HAD"/>
    <property type="match status" value="1"/>
</dbReference>
<dbReference type="OrthoDB" id="10014216at2759"/>
<evidence type="ECO:0008006" key="4">
    <source>
        <dbReference type="Google" id="ProtNLM"/>
    </source>
</evidence>
<evidence type="ECO:0000313" key="2">
    <source>
        <dbReference type="EMBL" id="KZO95462.1"/>
    </source>
</evidence>
<dbReference type="PANTHER" id="PTHR28181">
    <property type="entry name" value="UPF0655 PROTEIN YCR015C"/>
    <property type="match status" value="1"/>
</dbReference>
<dbReference type="InterPro" id="IPR036412">
    <property type="entry name" value="HAD-like_sf"/>
</dbReference>
<keyword evidence="3" id="KW-1185">Reference proteome</keyword>
<organism evidence="2 3">
    <name type="scientific">Calocera viscosa (strain TUFC12733)</name>
    <dbReference type="NCBI Taxonomy" id="1330018"/>
    <lineage>
        <taxon>Eukaryota</taxon>
        <taxon>Fungi</taxon>
        <taxon>Dikarya</taxon>
        <taxon>Basidiomycota</taxon>
        <taxon>Agaricomycotina</taxon>
        <taxon>Dacrymycetes</taxon>
        <taxon>Dacrymycetales</taxon>
        <taxon>Dacrymycetaceae</taxon>
        <taxon>Calocera</taxon>
    </lineage>
</organism>
<dbReference type="InterPro" id="IPR023214">
    <property type="entry name" value="HAD_sf"/>
</dbReference>
<dbReference type="PANTHER" id="PTHR28181:SF2">
    <property type="entry name" value="PHOSPHORIC MONOESTER HYDROLASE"/>
    <property type="match status" value="1"/>
</dbReference>
<dbReference type="InterPro" id="IPR006384">
    <property type="entry name" value="HAD_hydro_PyrdxlP_Pase-like"/>
</dbReference>